<proteinExistence type="predicted"/>
<protein>
    <submittedName>
        <fullName evidence="1">Uncharacterized protein</fullName>
    </submittedName>
</protein>
<dbReference type="Proteomes" id="UP000324354">
    <property type="component" value="Chromosome"/>
</dbReference>
<dbReference type="RefSeq" id="WP_011011663.1">
    <property type="nucleotide sequence ID" value="NC_003413.1"/>
</dbReference>
<dbReference type="AlphaFoldDB" id="A0A5C0XMI4"/>
<evidence type="ECO:0000313" key="2">
    <source>
        <dbReference type="Proteomes" id="UP000324354"/>
    </source>
</evidence>
<accession>A0A5C0XMI4</accession>
<name>A0A5C0XMI4_PYRFU</name>
<organism evidence="1 2">
    <name type="scientific">Pyrococcus furiosus (strain ATCC 43587 / DSM 3638 / JCM 8422 / Vc1)</name>
    <dbReference type="NCBI Taxonomy" id="186497"/>
    <lineage>
        <taxon>Archaea</taxon>
        <taxon>Methanobacteriati</taxon>
        <taxon>Methanobacteriota</taxon>
        <taxon>Thermococci</taxon>
        <taxon>Thermococcales</taxon>
        <taxon>Thermococcaceae</taxon>
        <taxon>Pyrococcus</taxon>
    </lineage>
</organism>
<gene>
    <name evidence="1" type="ORF">PFDSM3638_02735</name>
</gene>
<dbReference type="EMBL" id="CP023154">
    <property type="protein sequence ID" value="QEK78256.1"/>
    <property type="molecule type" value="Genomic_DNA"/>
</dbReference>
<sequence length="97" mass="11719">MRRLILRRKLLQDRIFILDRILEGLSKKTLREESIDEAYLMLKRILKETTDQRLLEAFESIVTVRATLKNINEEEANKHIENAREMIKRYLEGKKYD</sequence>
<evidence type="ECO:0000313" key="1">
    <source>
        <dbReference type="EMBL" id="QEK78256.1"/>
    </source>
</evidence>
<reference evidence="1 2" key="1">
    <citation type="submission" date="2017-08" db="EMBL/GenBank/DDBJ databases">
        <title>Resequencing and Reannotation of the genome of Pyrococcus furiosus type strain DSM3638.</title>
        <authorList>
            <person name="Reichelt R.M."/>
            <person name="Bunk B."/>
        </authorList>
    </citation>
    <scope>NUCLEOTIDE SEQUENCE [LARGE SCALE GENOMIC DNA]</scope>
    <source>
        <strain evidence="1 2">DSM 3638</strain>
    </source>
</reference>
<dbReference type="GeneID" id="13302360"/>
<dbReference type="GeneID" id="41712350"/>